<keyword evidence="8" id="KW-0012">Acyltransferase</keyword>
<keyword evidence="7 12" id="KW-0472">Membrane</keyword>
<evidence type="ECO:0000256" key="7">
    <source>
        <dbReference type="ARBA" id="ARBA00023136"/>
    </source>
</evidence>
<protein>
    <recommendedName>
        <fullName evidence="10">Lysophospholipid acyltransferase 7</fullName>
    </recommendedName>
</protein>
<dbReference type="PANTHER" id="PTHR13906">
    <property type="entry name" value="PORCUPINE"/>
    <property type="match status" value="1"/>
</dbReference>
<evidence type="ECO:0000256" key="4">
    <source>
        <dbReference type="ARBA" id="ARBA00022679"/>
    </source>
</evidence>
<dbReference type="Pfam" id="PF03062">
    <property type="entry name" value="MBOAT"/>
    <property type="match status" value="1"/>
</dbReference>
<evidence type="ECO:0000256" key="11">
    <source>
        <dbReference type="SAM" id="MobiDB-lite"/>
    </source>
</evidence>
<dbReference type="GO" id="GO:0071617">
    <property type="term" value="F:lysophospholipid acyltransferase activity"/>
    <property type="evidence" value="ECO:0007669"/>
    <property type="project" value="TreeGrafter"/>
</dbReference>
<dbReference type="FunCoup" id="A0A6P8HDJ4">
    <property type="interactions" value="1342"/>
</dbReference>
<dbReference type="GeneID" id="116291456"/>
<name>A0A6P8HDJ4_ACTTE</name>
<organism evidence="13 14">
    <name type="scientific">Actinia tenebrosa</name>
    <name type="common">Australian red waratah sea anemone</name>
    <dbReference type="NCBI Taxonomy" id="6105"/>
    <lineage>
        <taxon>Eukaryota</taxon>
        <taxon>Metazoa</taxon>
        <taxon>Cnidaria</taxon>
        <taxon>Anthozoa</taxon>
        <taxon>Hexacorallia</taxon>
        <taxon>Actiniaria</taxon>
        <taxon>Actiniidae</taxon>
        <taxon>Actinia</taxon>
    </lineage>
</organism>
<keyword evidence="5 12" id="KW-0812">Transmembrane</keyword>
<dbReference type="Proteomes" id="UP000515163">
    <property type="component" value="Unplaced"/>
</dbReference>
<sequence>MVTVVTTYLIVAVLGPKRSQWPAFLFVFAYLFFFRTCNYFGFSKPPMHSNAVQLLITLRLCTLPFEIFDPEITRNKDAATSTPSFYEFISYCYCYCGIMTGPYYRYKTYKDFLEQENPEQISTFRPALRRFKQAPLWGALYLIMNIYFPISHIGTEEYVNHPWGILYQLAYLVPTFNGFRWRFYIGWILAESSCMMLGLGAYPFETDPKPGLGPTKPMPTTNGAINDKECKQDTDESDTHSFKTIHNIKIFEVEYSPSMSKIMKDWNMTVQWWISVYVHRKLPFANRNVRLFLTLLVSAFWHGVAPGYYLTFLSVPLIVMSEYGMERAIKPYLSEKLRYVYDWCSWFFLYRAMEYTGCGFMLLQLQPCLSAWRSLYFIGHIIIVMFIIIPIFIPRKRESKTEVKKIS</sequence>
<dbReference type="AlphaFoldDB" id="A0A6P8HDJ4"/>
<evidence type="ECO:0000313" key="14">
    <source>
        <dbReference type="RefSeq" id="XP_031554484.1"/>
    </source>
</evidence>
<reference evidence="14" key="1">
    <citation type="submission" date="2025-08" db="UniProtKB">
        <authorList>
            <consortium name="RefSeq"/>
        </authorList>
    </citation>
    <scope>IDENTIFICATION</scope>
</reference>
<feature type="compositionally biased region" description="Basic and acidic residues" evidence="11">
    <location>
        <begin position="226"/>
        <end position="238"/>
    </location>
</feature>
<comment type="similarity">
    <text evidence="3">Belongs to the membrane-bound acyltransferase family.</text>
</comment>
<dbReference type="GO" id="GO:0030258">
    <property type="term" value="P:lipid modification"/>
    <property type="evidence" value="ECO:0007669"/>
    <property type="project" value="TreeGrafter"/>
</dbReference>
<dbReference type="RefSeq" id="XP_031554484.1">
    <property type="nucleotide sequence ID" value="XM_031698624.1"/>
</dbReference>
<dbReference type="GO" id="GO:0016020">
    <property type="term" value="C:membrane"/>
    <property type="evidence" value="ECO:0007669"/>
    <property type="project" value="UniProtKB-SubCell"/>
</dbReference>
<evidence type="ECO:0000313" key="13">
    <source>
        <dbReference type="Proteomes" id="UP000515163"/>
    </source>
</evidence>
<comment type="subcellular location">
    <subcellularLocation>
        <location evidence="1">Membrane</location>
        <topology evidence="1">Multi-pass membrane protein</topology>
    </subcellularLocation>
</comment>
<dbReference type="OrthoDB" id="7663182at2759"/>
<feature type="transmembrane region" description="Helical" evidence="12">
    <location>
        <begin position="159"/>
        <end position="176"/>
    </location>
</feature>
<feature type="region of interest" description="Disordered" evidence="11">
    <location>
        <begin position="215"/>
        <end position="238"/>
    </location>
</feature>
<feature type="transmembrane region" description="Helical" evidence="12">
    <location>
        <begin position="375"/>
        <end position="393"/>
    </location>
</feature>
<accession>A0A6P8HDJ4</accession>
<gene>
    <name evidence="14" type="primary">LOC116291456</name>
</gene>
<evidence type="ECO:0000256" key="1">
    <source>
        <dbReference type="ARBA" id="ARBA00004141"/>
    </source>
</evidence>
<feature type="transmembrane region" description="Helical" evidence="12">
    <location>
        <begin position="134"/>
        <end position="153"/>
    </location>
</feature>
<evidence type="ECO:0000256" key="2">
    <source>
        <dbReference type="ARBA" id="ARBA00005074"/>
    </source>
</evidence>
<keyword evidence="13" id="KW-1185">Reference proteome</keyword>
<evidence type="ECO:0000256" key="5">
    <source>
        <dbReference type="ARBA" id="ARBA00022692"/>
    </source>
</evidence>
<evidence type="ECO:0000256" key="3">
    <source>
        <dbReference type="ARBA" id="ARBA00010323"/>
    </source>
</evidence>
<feature type="transmembrane region" description="Helical" evidence="12">
    <location>
        <begin position="20"/>
        <end position="40"/>
    </location>
</feature>
<keyword evidence="4" id="KW-0808">Transferase</keyword>
<dbReference type="InterPro" id="IPR004299">
    <property type="entry name" value="MBOAT_fam"/>
</dbReference>
<dbReference type="InterPro" id="IPR049941">
    <property type="entry name" value="LPLAT_7/PORCN-like"/>
</dbReference>
<proteinExistence type="inferred from homology"/>
<evidence type="ECO:0000256" key="12">
    <source>
        <dbReference type="SAM" id="Phobius"/>
    </source>
</evidence>
<dbReference type="GO" id="GO:0006661">
    <property type="term" value="P:phosphatidylinositol biosynthetic process"/>
    <property type="evidence" value="ECO:0007669"/>
    <property type="project" value="TreeGrafter"/>
</dbReference>
<dbReference type="GO" id="GO:0044233">
    <property type="term" value="C:mitochondria-associated endoplasmic reticulum membrane contact site"/>
    <property type="evidence" value="ECO:0007669"/>
    <property type="project" value="TreeGrafter"/>
</dbReference>
<feature type="transmembrane region" description="Helical" evidence="12">
    <location>
        <begin position="291"/>
        <end position="319"/>
    </location>
</feature>
<evidence type="ECO:0000256" key="6">
    <source>
        <dbReference type="ARBA" id="ARBA00022989"/>
    </source>
</evidence>
<dbReference type="InParanoid" id="A0A6P8HDJ4"/>
<dbReference type="KEGG" id="aten:116291456"/>
<dbReference type="PANTHER" id="PTHR13906:SF16">
    <property type="entry name" value="LYSOPHOSPHOLIPID ACYLTRANSFERASE 7"/>
    <property type="match status" value="1"/>
</dbReference>
<evidence type="ECO:0000256" key="8">
    <source>
        <dbReference type="ARBA" id="ARBA00023315"/>
    </source>
</evidence>
<keyword evidence="6 12" id="KW-1133">Transmembrane helix</keyword>
<evidence type="ECO:0000256" key="9">
    <source>
        <dbReference type="ARBA" id="ARBA00025707"/>
    </source>
</evidence>
<comment type="pathway">
    <text evidence="2">Lipid metabolism; phospholipid metabolism.</text>
</comment>
<evidence type="ECO:0000256" key="10">
    <source>
        <dbReference type="ARBA" id="ARBA00093678"/>
    </source>
</evidence>
<comment type="pathway">
    <text evidence="9">Phospholipid metabolism.</text>
</comment>